<dbReference type="InterPro" id="IPR023298">
    <property type="entry name" value="ATPase_P-typ_TM_dom_sf"/>
</dbReference>
<dbReference type="CDD" id="cd00371">
    <property type="entry name" value="HMA"/>
    <property type="match status" value="1"/>
</dbReference>
<dbReference type="Gene3D" id="3.40.50.1000">
    <property type="entry name" value="HAD superfamily/HAD-like"/>
    <property type="match status" value="1"/>
</dbReference>
<name>A0A931I4H1_9HYPH</name>
<keyword evidence="7" id="KW-1003">Cell membrane</keyword>
<dbReference type="Gene3D" id="3.30.70.100">
    <property type="match status" value="1"/>
</dbReference>
<gene>
    <name evidence="10" type="ORF">I5731_12845</name>
</gene>
<dbReference type="PROSITE" id="PS00154">
    <property type="entry name" value="ATPASE_E1_E2"/>
    <property type="match status" value="1"/>
</dbReference>
<dbReference type="Pfam" id="PF00702">
    <property type="entry name" value="Hydrolase"/>
    <property type="match status" value="1"/>
</dbReference>
<evidence type="ECO:0000256" key="3">
    <source>
        <dbReference type="ARBA" id="ARBA00022692"/>
    </source>
</evidence>
<keyword evidence="4 7" id="KW-0479">Metal-binding</keyword>
<dbReference type="Gene3D" id="2.70.150.10">
    <property type="entry name" value="Calcium-transporting ATPase, cytoplasmic transduction domain A"/>
    <property type="match status" value="1"/>
</dbReference>
<keyword evidence="3 7" id="KW-0812">Transmembrane</keyword>
<dbReference type="SUPFAM" id="SSF81665">
    <property type="entry name" value="Calcium ATPase, transmembrane domain M"/>
    <property type="match status" value="1"/>
</dbReference>
<comment type="caution">
    <text evidence="10">The sequence shown here is derived from an EMBL/GenBank/DDBJ whole genome shotgun (WGS) entry which is preliminary data.</text>
</comment>
<accession>A0A931I4H1</accession>
<evidence type="ECO:0000256" key="2">
    <source>
        <dbReference type="ARBA" id="ARBA00006024"/>
    </source>
</evidence>
<dbReference type="Gene3D" id="3.40.1110.10">
    <property type="entry name" value="Calcium-transporting ATPase, cytoplasmic domain N"/>
    <property type="match status" value="1"/>
</dbReference>
<dbReference type="GO" id="GO:0016887">
    <property type="term" value="F:ATP hydrolysis activity"/>
    <property type="evidence" value="ECO:0007669"/>
    <property type="project" value="InterPro"/>
</dbReference>
<evidence type="ECO:0000256" key="6">
    <source>
        <dbReference type="ARBA" id="ARBA00023136"/>
    </source>
</evidence>
<keyword evidence="7" id="KW-0067">ATP-binding</keyword>
<protein>
    <submittedName>
        <fullName evidence="10">Heavy metal translocating P-type ATPase</fullName>
    </submittedName>
</protein>
<dbReference type="InterPro" id="IPR001757">
    <property type="entry name" value="P_typ_ATPase"/>
</dbReference>
<evidence type="ECO:0000256" key="1">
    <source>
        <dbReference type="ARBA" id="ARBA00004370"/>
    </source>
</evidence>
<dbReference type="PRINTS" id="PR00119">
    <property type="entry name" value="CATATPASE"/>
</dbReference>
<dbReference type="InterPro" id="IPR059000">
    <property type="entry name" value="ATPase_P-type_domA"/>
</dbReference>
<organism evidence="10 11">
    <name type="scientific">Methylobrevis albus</name>
    <dbReference type="NCBI Taxonomy" id="2793297"/>
    <lineage>
        <taxon>Bacteria</taxon>
        <taxon>Pseudomonadati</taxon>
        <taxon>Pseudomonadota</taxon>
        <taxon>Alphaproteobacteria</taxon>
        <taxon>Hyphomicrobiales</taxon>
        <taxon>Pleomorphomonadaceae</taxon>
        <taxon>Methylobrevis</taxon>
    </lineage>
</organism>
<keyword evidence="6 7" id="KW-0472">Membrane</keyword>
<keyword evidence="11" id="KW-1185">Reference proteome</keyword>
<feature type="region of interest" description="Disordered" evidence="8">
    <location>
        <begin position="1"/>
        <end position="22"/>
    </location>
</feature>
<evidence type="ECO:0000256" key="4">
    <source>
        <dbReference type="ARBA" id="ARBA00022723"/>
    </source>
</evidence>
<dbReference type="AlphaFoldDB" id="A0A931I4H1"/>
<dbReference type="RefSeq" id="WP_197311954.1">
    <property type="nucleotide sequence ID" value="NZ_JADZLT010000051.1"/>
</dbReference>
<dbReference type="SUPFAM" id="SSF55008">
    <property type="entry name" value="HMA, heavy metal-associated domain"/>
    <property type="match status" value="1"/>
</dbReference>
<dbReference type="SUPFAM" id="SSF81653">
    <property type="entry name" value="Calcium ATPase, transduction domain A"/>
    <property type="match status" value="1"/>
</dbReference>
<dbReference type="EMBL" id="JADZLT010000051">
    <property type="protein sequence ID" value="MBH0238716.1"/>
    <property type="molecule type" value="Genomic_DNA"/>
</dbReference>
<evidence type="ECO:0000256" key="7">
    <source>
        <dbReference type="RuleBase" id="RU362081"/>
    </source>
</evidence>
<keyword evidence="5 7" id="KW-1133">Transmembrane helix</keyword>
<dbReference type="PANTHER" id="PTHR46594">
    <property type="entry name" value="P-TYPE CATION-TRANSPORTING ATPASE"/>
    <property type="match status" value="1"/>
</dbReference>
<dbReference type="InterPro" id="IPR008250">
    <property type="entry name" value="ATPase_P-typ_transduc_dom_A_sf"/>
</dbReference>
<feature type="transmembrane region" description="Helical" evidence="7">
    <location>
        <begin position="181"/>
        <end position="203"/>
    </location>
</feature>
<dbReference type="Pfam" id="PF00403">
    <property type="entry name" value="HMA"/>
    <property type="match status" value="1"/>
</dbReference>
<dbReference type="NCBIfam" id="TIGR01525">
    <property type="entry name" value="ATPase-IB_hvy"/>
    <property type="match status" value="1"/>
</dbReference>
<comment type="similarity">
    <text evidence="2 7">Belongs to the cation transport ATPase (P-type) (TC 3.A.3) family. Type IB subfamily.</text>
</comment>
<dbReference type="InterPro" id="IPR018303">
    <property type="entry name" value="ATPase_P-typ_P_site"/>
</dbReference>
<dbReference type="Pfam" id="PF00122">
    <property type="entry name" value="E1-E2_ATPase"/>
    <property type="match status" value="1"/>
</dbReference>
<evidence type="ECO:0000313" key="11">
    <source>
        <dbReference type="Proteomes" id="UP000631694"/>
    </source>
</evidence>
<dbReference type="InterPro" id="IPR006121">
    <property type="entry name" value="HMA_dom"/>
</dbReference>
<dbReference type="InterPro" id="IPR036412">
    <property type="entry name" value="HAD-like_sf"/>
</dbReference>
<dbReference type="PROSITE" id="PS50846">
    <property type="entry name" value="HMA_2"/>
    <property type="match status" value="1"/>
</dbReference>
<dbReference type="NCBIfam" id="TIGR01494">
    <property type="entry name" value="ATPase_P-type"/>
    <property type="match status" value="2"/>
</dbReference>
<keyword evidence="7" id="KW-0547">Nucleotide-binding</keyword>
<evidence type="ECO:0000313" key="10">
    <source>
        <dbReference type="EMBL" id="MBH0238716.1"/>
    </source>
</evidence>
<evidence type="ECO:0000256" key="8">
    <source>
        <dbReference type="SAM" id="MobiDB-lite"/>
    </source>
</evidence>
<sequence length="755" mass="78759">MRADPGADAPTHSTDLSSFVAEGPGGTRHMDLAVENITCAACIDDIEGGLADLDGIVGARLNLTTHRLAVEWQPGRLDPADILARLQRIGYRAHPFEAGRAEVEEARQSRTLLTALAVAGFAAMNVMLLSVSVWSGNATDITPETRDFFHWISALIALPAAAFAGQPFFRSALAAIRRGRLNMDVPISLGVLLALGLSVVETINHAEHAYFDSAVMLLFFLLLGRTMEHAMRRRTRAVAGNLAALRAPTAQRLDGGSVTVVPTRALVTGDRILVGAGDRIAVDGLIEDGRSEIDESLITGETDRRSVGPGDRVHAGCLNHMGSLTVRVTAADGATLLDEIERLLERAGAVRAGYVRLADRVARAYAPVVHLTALATLAGWLLAGIGLHDAVVIAITVLIITCPCALALAVPAVQVAAAGRLFRAGVLLNAGDALERLATVDTVVFDKTGTLTLPDPQPVNSHEVPADLLAVARRLALSSRHPLARGLQAIGPEAIPYEGVAEQPGAGVSALVDGEMLRLGSLAFCGAEALAPAPRASDGQGDPTASLIAVQKGERRAVLRIHQMLRPDAEETVTRLRRMGLSVQILSGDRSSAVAPIARRLGVEAWRGDLTPAGKIAAIEGLKREGRSVVMVGDGLNDAPALAAAAASLSPVTAVDLAQAAADAVFLGDRLGPVAETIAVGRRARRLMRENLGFALAYNLVAVPVAIAGHATPLVAALAMSGSSLVVTLNALRLSRRPAAAAASSAPRAAAEIRS</sequence>
<dbReference type="SUPFAM" id="SSF56784">
    <property type="entry name" value="HAD-like"/>
    <property type="match status" value="1"/>
</dbReference>
<reference evidence="10" key="1">
    <citation type="submission" date="2020-12" db="EMBL/GenBank/DDBJ databases">
        <title>Methylobrevis albus sp. nov., isolated from fresh water lack sediment.</title>
        <authorList>
            <person name="Zou Q."/>
        </authorList>
    </citation>
    <scope>NUCLEOTIDE SEQUENCE</scope>
    <source>
        <strain evidence="10">L22</strain>
    </source>
</reference>
<comment type="subcellular location">
    <subcellularLocation>
        <location evidence="7">Cell membrane</location>
    </subcellularLocation>
    <subcellularLocation>
        <location evidence="1">Membrane</location>
    </subcellularLocation>
</comment>
<dbReference type="GO" id="GO:0046872">
    <property type="term" value="F:metal ion binding"/>
    <property type="evidence" value="ECO:0007669"/>
    <property type="project" value="UniProtKB-KW"/>
</dbReference>
<dbReference type="InterPro" id="IPR023214">
    <property type="entry name" value="HAD_sf"/>
</dbReference>
<evidence type="ECO:0000256" key="5">
    <source>
        <dbReference type="ARBA" id="ARBA00022989"/>
    </source>
</evidence>
<evidence type="ECO:0000259" key="9">
    <source>
        <dbReference type="PROSITE" id="PS50846"/>
    </source>
</evidence>
<feature type="domain" description="HMA" evidence="9">
    <location>
        <begin position="28"/>
        <end position="94"/>
    </location>
</feature>
<dbReference type="InterPro" id="IPR023299">
    <property type="entry name" value="ATPase_P-typ_cyto_dom_N"/>
</dbReference>
<dbReference type="GO" id="GO:0005524">
    <property type="term" value="F:ATP binding"/>
    <property type="evidence" value="ECO:0007669"/>
    <property type="project" value="UniProtKB-UniRule"/>
</dbReference>
<dbReference type="GO" id="GO:0005886">
    <property type="term" value="C:plasma membrane"/>
    <property type="evidence" value="ECO:0007669"/>
    <property type="project" value="UniProtKB-SubCell"/>
</dbReference>
<feature type="transmembrane region" description="Helical" evidence="7">
    <location>
        <begin position="364"/>
        <end position="385"/>
    </location>
</feature>
<dbReference type="InterPro" id="IPR036163">
    <property type="entry name" value="HMA_dom_sf"/>
</dbReference>
<feature type="transmembrane region" description="Helical" evidence="7">
    <location>
        <begin position="209"/>
        <end position="227"/>
    </location>
</feature>
<feature type="transmembrane region" description="Helical" evidence="7">
    <location>
        <begin position="692"/>
        <end position="708"/>
    </location>
</feature>
<feature type="transmembrane region" description="Helical" evidence="7">
    <location>
        <begin position="112"/>
        <end position="136"/>
    </location>
</feature>
<dbReference type="GO" id="GO:0030001">
    <property type="term" value="P:metal ion transport"/>
    <property type="evidence" value="ECO:0007669"/>
    <property type="project" value="UniProtKB-ARBA"/>
</dbReference>
<feature type="transmembrane region" description="Helical" evidence="7">
    <location>
        <begin position="391"/>
        <end position="413"/>
    </location>
</feature>
<dbReference type="PROSITE" id="PS01229">
    <property type="entry name" value="COF_2"/>
    <property type="match status" value="1"/>
</dbReference>
<dbReference type="NCBIfam" id="TIGR01511">
    <property type="entry name" value="ATPase-IB1_Cu"/>
    <property type="match status" value="1"/>
</dbReference>
<feature type="transmembrane region" description="Helical" evidence="7">
    <location>
        <begin position="148"/>
        <end position="169"/>
    </location>
</feature>
<dbReference type="PANTHER" id="PTHR46594:SF4">
    <property type="entry name" value="P-TYPE CATION-TRANSPORTING ATPASE"/>
    <property type="match status" value="1"/>
</dbReference>
<dbReference type="GO" id="GO:0015662">
    <property type="term" value="F:P-type ion transporter activity"/>
    <property type="evidence" value="ECO:0007669"/>
    <property type="project" value="UniProtKB-ARBA"/>
</dbReference>
<dbReference type="Proteomes" id="UP000631694">
    <property type="component" value="Unassembled WGS sequence"/>
</dbReference>
<dbReference type="GO" id="GO:0019829">
    <property type="term" value="F:ATPase-coupled monoatomic cation transmembrane transporter activity"/>
    <property type="evidence" value="ECO:0007669"/>
    <property type="project" value="InterPro"/>
</dbReference>
<dbReference type="InterPro" id="IPR027256">
    <property type="entry name" value="P-typ_ATPase_IB"/>
</dbReference>
<proteinExistence type="inferred from homology"/>